<dbReference type="Gene3D" id="3.30.200.270">
    <property type="match status" value="1"/>
</dbReference>
<proteinExistence type="predicted"/>
<dbReference type="PROSITE" id="PS51257">
    <property type="entry name" value="PROKAR_LIPOPROTEIN"/>
    <property type="match status" value="1"/>
</dbReference>
<sequence length="321" mass="35238">MSTLRINQLRGHCAASIIAVALVGCAESEDLGQPSVAVQAPEPERPAELRSLPQVTELPSDYRPIGELGGRGMFYAASDQPTFRVDDGDHYHGYDGPIVWAKNPKDTRTQGVLYGVEDDAIVAAGYLIRQVDLMAGKSFHGLTMRELDFPAAHSLTIDLVEGETEESNQYLLLLHFLPAEGEVQPMLPTGQLPSVESLPGEFVVFACDHLPETRFCPGMGRHYTDPTSVSRLADATGNEGVIYGEAAGKLIFIEYVFTQEDLQAGISWPAMPLSDLPIPPIDNVHVLHFGRPGATNGRYTVHMYFLPEETYLNWETEPETL</sequence>
<dbReference type="AlphaFoldDB" id="A0A381S9H8"/>
<accession>A0A381S9H8</accession>
<protein>
    <submittedName>
        <fullName evidence="1">Uncharacterized protein</fullName>
    </submittedName>
</protein>
<gene>
    <name evidence="1" type="ORF">METZ01_LOCUS52802</name>
</gene>
<reference evidence="1" key="1">
    <citation type="submission" date="2018-05" db="EMBL/GenBank/DDBJ databases">
        <authorList>
            <person name="Lanie J.A."/>
            <person name="Ng W.-L."/>
            <person name="Kazmierczak K.M."/>
            <person name="Andrzejewski T.M."/>
            <person name="Davidsen T.M."/>
            <person name="Wayne K.J."/>
            <person name="Tettelin H."/>
            <person name="Glass J.I."/>
            <person name="Rusch D."/>
            <person name="Podicherti R."/>
            <person name="Tsui H.-C.T."/>
            <person name="Winkler M.E."/>
        </authorList>
    </citation>
    <scope>NUCLEOTIDE SEQUENCE</scope>
</reference>
<evidence type="ECO:0000313" key="1">
    <source>
        <dbReference type="EMBL" id="SUZ99948.1"/>
    </source>
</evidence>
<name>A0A381S9H8_9ZZZZ</name>
<dbReference type="EMBL" id="UINC01002753">
    <property type="protein sequence ID" value="SUZ99948.1"/>
    <property type="molecule type" value="Genomic_DNA"/>
</dbReference>
<organism evidence="1">
    <name type="scientific">marine metagenome</name>
    <dbReference type="NCBI Taxonomy" id="408172"/>
    <lineage>
        <taxon>unclassified sequences</taxon>
        <taxon>metagenomes</taxon>
        <taxon>ecological metagenomes</taxon>
    </lineage>
</organism>